<dbReference type="InterPro" id="IPR057087">
    <property type="entry name" value="Gp12-like"/>
</dbReference>
<reference evidence="2" key="1">
    <citation type="journal article" date="2021" name="Proc. Natl. Acad. Sci. U.S.A.">
        <title>A Catalog of Tens of Thousands of Viruses from Human Metagenomes Reveals Hidden Associations with Chronic Diseases.</title>
        <authorList>
            <person name="Tisza M.J."/>
            <person name="Buck C.B."/>
        </authorList>
    </citation>
    <scope>NUCLEOTIDE SEQUENCE</scope>
    <source>
        <strain evidence="2">Ctiil21</strain>
    </source>
</reference>
<dbReference type="Pfam" id="PF23961">
    <property type="entry name" value="Phage_tail_terminator_9"/>
    <property type="match status" value="1"/>
</dbReference>
<protein>
    <recommendedName>
        <fullName evidence="1">Phage neck terminator protein gp12-like domain-containing protein</fullName>
    </recommendedName>
</protein>
<accession>A0A8S5P7P0</accession>
<evidence type="ECO:0000313" key="2">
    <source>
        <dbReference type="EMBL" id="DAE02212.1"/>
    </source>
</evidence>
<dbReference type="EMBL" id="BK015343">
    <property type="protein sequence ID" value="DAE02212.1"/>
    <property type="molecule type" value="Genomic_DNA"/>
</dbReference>
<feature type="domain" description="Phage neck terminator protein gp12-like" evidence="1">
    <location>
        <begin position="16"/>
        <end position="164"/>
    </location>
</feature>
<name>A0A8S5P7P0_9CAUD</name>
<sequence length="175" mass="20543">MIYTELQDLFWEAASAITADVIKKPDKFIRWRYPEGGAPDWKISDDILFLYLAEADDDYAKQRDSLYREADETVYRDTARTRVWDLQATAYGRRSYEIANAMKDGFFYEPVRRKLAQKDVFIVPNLPTCMQAPELFAGKWWDRWDITLRFNELYRLAPEDVGRIANVRLGAQANP</sequence>
<proteinExistence type="predicted"/>
<organism evidence="2">
    <name type="scientific">Myoviridae sp. ctiil21</name>
    <dbReference type="NCBI Taxonomy" id="2825153"/>
    <lineage>
        <taxon>Viruses</taxon>
        <taxon>Duplodnaviria</taxon>
        <taxon>Heunggongvirae</taxon>
        <taxon>Uroviricota</taxon>
        <taxon>Caudoviricetes</taxon>
    </lineage>
</organism>
<evidence type="ECO:0000259" key="1">
    <source>
        <dbReference type="Pfam" id="PF23961"/>
    </source>
</evidence>